<accession>A0A2Z2MNG7</accession>
<reference evidence="3 4" key="1">
    <citation type="submission" date="2016-04" db="EMBL/GenBank/DDBJ databases">
        <title>Complete genome sequence of Thermococcus siculi type strain RG-20.</title>
        <authorList>
            <person name="Oger P.M."/>
        </authorList>
    </citation>
    <scope>NUCLEOTIDE SEQUENCE [LARGE SCALE GENOMIC DNA]</scope>
    <source>
        <strain evidence="3 4">RG-20</strain>
    </source>
</reference>
<dbReference type="GeneID" id="33318391"/>
<protein>
    <submittedName>
        <fullName evidence="3">Antitoxin</fullName>
    </submittedName>
</protein>
<evidence type="ECO:0000256" key="1">
    <source>
        <dbReference type="SAM" id="Coils"/>
    </source>
</evidence>
<dbReference type="Proteomes" id="UP000250125">
    <property type="component" value="Chromosome"/>
</dbReference>
<keyword evidence="4" id="KW-1185">Reference proteome</keyword>
<dbReference type="RefSeq" id="WP_088856607.1">
    <property type="nucleotide sequence ID" value="NZ_CP015103.1"/>
</dbReference>
<dbReference type="PANTHER" id="PTHR36215">
    <property type="entry name" value="BLL4998 PROTEIN"/>
    <property type="match status" value="1"/>
</dbReference>
<dbReference type="InterPro" id="IPR010985">
    <property type="entry name" value="Ribbon_hlx_hlx"/>
</dbReference>
<evidence type="ECO:0000313" key="3">
    <source>
        <dbReference type="EMBL" id="ASJ09378.1"/>
    </source>
</evidence>
<dbReference type="CDD" id="cd22231">
    <property type="entry name" value="RHH_NikR_HicB-like"/>
    <property type="match status" value="1"/>
</dbReference>
<dbReference type="PANTHER" id="PTHR36215:SF1">
    <property type="entry name" value="BLL4998 PROTEIN"/>
    <property type="match status" value="1"/>
</dbReference>
<dbReference type="SUPFAM" id="SSF47598">
    <property type="entry name" value="Ribbon-helix-helix"/>
    <property type="match status" value="1"/>
</dbReference>
<evidence type="ECO:0000313" key="4">
    <source>
        <dbReference type="Proteomes" id="UP000250125"/>
    </source>
</evidence>
<dbReference type="GO" id="GO:0006355">
    <property type="term" value="P:regulation of DNA-templated transcription"/>
    <property type="evidence" value="ECO:0007669"/>
    <property type="project" value="InterPro"/>
</dbReference>
<dbReference type="InterPro" id="IPR002145">
    <property type="entry name" value="CopG"/>
</dbReference>
<dbReference type="InterPro" id="IPR013321">
    <property type="entry name" value="Arc_rbn_hlx_hlx"/>
</dbReference>
<sequence>MGETGTDHPISVRLPGYVVEKIDELVKEKEFRSRSDFIKFAVTMALGQIMMEKARERAKRLTEEEFKEEAEEAWEKLKTGEFEEEGPEVLDVLKEIREESKRLTGAGE</sequence>
<organism evidence="3 4">
    <name type="scientific">Thermococcus siculi</name>
    <dbReference type="NCBI Taxonomy" id="72803"/>
    <lineage>
        <taxon>Archaea</taxon>
        <taxon>Methanobacteriati</taxon>
        <taxon>Methanobacteriota</taxon>
        <taxon>Thermococci</taxon>
        <taxon>Thermococcales</taxon>
        <taxon>Thermococcaceae</taxon>
        <taxon>Thermococcus</taxon>
    </lineage>
</organism>
<name>A0A2Z2MNG7_9EURY</name>
<feature type="coiled-coil region" evidence="1">
    <location>
        <begin position="44"/>
        <end position="71"/>
    </location>
</feature>
<dbReference type="PIRSF" id="PIRSF019108">
    <property type="entry name" value="Txn_reg_CopG_prd"/>
    <property type="match status" value="1"/>
</dbReference>
<dbReference type="AlphaFoldDB" id="A0A2Z2MNG7"/>
<feature type="domain" description="Ribbon-helix-helix protein CopG" evidence="2">
    <location>
        <begin position="9"/>
        <end position="47"/>
    </location>
</feature>
<dbReference type="InterPro" id="IPR016748">
    <property type="entry name" value="Tscrpt_reg_CopG_prd"/>
</dbReference>
<proteinExistence type="predicted"/>
<keyword evidence="1" id="KW-0175">Coiled coil</keyword>
<evidence type="ECO:0000259" key="2">
    <source>
        <dbReference type="Pfam" id="PF01402"/>
    </source>
</evidence>
<dbReference type="OrthoDB" id="25654at2157"/>
<dbReference type="Pfam" id="PF01402">
    <property type="entry name" value="RHH_1"/>
    <property type="match status" value="1"/>
</dbReference>
<dbReference type="EMBL" id="CP015103">
    <property type="protein sequence ID" value="ASJ09378.1"/>
    <property type="molecule type" value="Genomic_DNA"/>
</dbReference>
<dbReference type="KEGG" id="tsl:A3L11_09100"/>
<gene>
    <name evidence="3" type="ORF">A3L11_09100</name>
</gene>
<dbReference type="Gene3D" id="1.10.1220.10">
    <property type="entry name" value="Met repressor-like"/>
    <property type="match status" value="1"/>
</dbReference>